<keyword evidence="2" id="KW-1185">Reference proteome</keyword>
<sequence>MRKKNFSKKLLSMALAGSLVVGMTSTLSGCGSKKNGTVTLDVYSMLANYSGIQSGWGADLLKQKFNVKLNYVQSDSGTFDTRMETGDLGDIVVFGNDNNEYVQAVNNKALYNWEEDNLLKDYGPYIKKHLSAALKKNKNLTKQITKGKSDALYGFGGNAAATNDDHQSFIYTWDIRWDLYKQLGYPKVKNLDDLEQLLKDMQKLCPKDDSGNKTYGLSMWPDWDDAMVMYVKAAATAYFGYDELGIGLYDSNTGEYHDALEENGPYLTMLKFFNRLYQDGLIDPDSMTQTVDQVGEKVRNGGVFFSIFNYAGSLVYNSQEHQSAGKMMCSLKPTEASPIVYGMNMQGGDHIWSIGAKSEYPELAMEVINFLSTPEGYMDMQYGPKGECWNYDKNGNTYFTDLGKKCHGNANTKMGSKHKGKYQDGTIQINNTTWSIDAENPESVKGETYNCESWKSNNEKASCDVEQDWRDKTGAKTVNEYMEQGKYTVAPGTSYSAESKSDELKTTWGQVTDNIKADSWKAIYAKTNKAYDEIVSKMIRTTKKYGYDKCLKWSKDEAAKRRALELEATQK</sequence>
<dbReference type="EMBL" id="JACRSW010000027">
    <property type="protein sequence ID" value="MBC8557217.1"/>
    <property type="molecule type" value="Genomic_DNA"/>
</dbReference>
<evidence type="ECO:0000313" key="2">
    <source>
        <dbReference type="Proteomes" id="UP000637513"/>
    </source>
</evidence>
<dbReference type="Proteomes" id="UP000637513">
    <property type="component" value="Unassembled WGS sequence"/>
</dbReference>
<reference evidence="1 2" key="1">
    <citation type="submission" date="2020-08" db="EMBL/GenBank/DDBJ databases">
        <title>Genome public.</title>
        <authorList>
            <person name="Liu C."/>
            <person name="Sun Q."/>
        </authorList>
    </citation>
    <scope>NUCLEOTIDE SEQUENCE [LARGE SCALE GENOMIC DNA]</scope>
    <source>
        <strain evidence="1 2">BX3</strain>
    </source>
</reference>
<dbReference type="SUPFAM" id="SSF53850">
    <property type="entry name" value="Periplasmic binding protein-like II"/>
    <property type="match status" value="1"/>
</dbReference>
<dbReference type="PROSITE" id="PS51257">
    <property type="entry name" value="PROKAR_LIPOPROTEIN"/>
    <property type="match status" value="1"/>
</dbReference>
<protein>
    <submittedName>
        <fullName evidence="1">Uncharacterized protein</fullName>
    </submittedName>
</protein>
<gene>
    <name evidence="1" type="ORF">H8700_05805</name>
</gene>
<accession>A0ABR7MTT5</accession>
<organism evidence="1 2">
    <name type="scientific">Jutongia hominis</name>
    <dbReference type="NCBI Taxonomy" id="2763664"/>
    <lineage>
        <taxon>Bacteria</taxon>
        <taxon>Bacillati</taxon>
        <taxon>Bacillota</taxon>
        <taxon>Clostridia</taxon>
        <taxon>Lachnospirales</taxon>
        <taxon>Lachnospiraceae</taxon>
        <taxon>Jutongia</taxon>
    </lineage>
</organism>
<name>A0ABR7MTT5_9FIRM</name>
<proteinExistence type="predicted"/>
<dbReference type="RefSeq" id="WP_249304227.1">
    <property type="nucleotide sequence ID" value="NZ_JACRSW010000027.1"/>
</dbReference>
<dbReference type="Gene3D" id="3.40.190.10">
    <property type="entry name" value="Periplasmic binding protein-like II"/>
    <property type="match status" value="2"/>
</dbReference>
<comment type="caution">
    <text evidence="1">The sequence shown here is derived from an EMBL/GenBank/DDBJ whole genome shotgun (WGS) entry which is preliminary data.</text>
</comment>
<evidence type="ECO:0000313" key="1">
    <source>
        <dbReference type="EMBL" id="MBC8557217.1"/>
    </source>
</evidence>